<evidence type="ECO:0000259" key="4">
    <source>
        <dbReference type="PROSITE" id="PS50106"/>
    </source>
</evidence>
<feature type="domain" description="Lon proteolytic" evidence="5">
    <location>
        <begin position="259"/>
        <end position="355"/>
    </location>
</feature>
<gene>
    <name evidence="6" type="ORF">GCM10011354_02110</name>
</gene>
<dbReference type="PROSITE" id="PS50106">
    <property type="entry name" value="PDZ"/>
    <property type="match status" value="1"/>
</dbReference>
<dbReference type="PROSITE" id="PS51786">
    <property type="entry name" value="LON_PROTEOLYTIC"/>
    <property type="match status" value="1"/>
</dbReference>
<sequence length="355" mass="37277">MTSSDVSTPDGTEPLAASGPPDDDRPRRSLWRRTFYLATVAVVLWAAVLVPLPYVEYLPGTPTSIEPLIEIEGAETTALDGETALLTVVLRQQPALPALRALVSDQRRLLPLSQIFPPDVDRDAFYAHEREVFGRQFEIAAVVGAQAAGVETTILSEPVIVNVLPGSPADGVLQPRDVLLEVDDEPVVAAEEVQARTRAGSIGEALPLTIRRGEETIRTTVTLGELPGVEHPGLGISLETAVYDLELPFEVGLAGTTRIGGPSAGMMVAVTVYDLLTDEDLLRGRAVLGTGTVDADGRVGPVGGVPEKMLAAAAHGADVVLVPASQLEDALTTAPDGLDVIGVATIDEAIDALQD</sequence>
<dbReference type="InterPro" id="IPR014721">
    <property type="entry name" value="Ribsml_uS5_D2-typ_fold_subgr"/>
</dbReference>
<dbReference type="InterPro" id="IPR020568">
    <property type="entry name" value="Ribosomal_Su5_D2-typ_SF"/>
</dbReference>
<evidence type="ECO:0000313" key="6">
    <source>
        <dbReference type="EMBL" id="GGI02953.1"/>
    </source>
</evidence>
<evidence type="ECO:0000256" key="2">
    <source>
        <dbReference type="SAM" id="MobiDB-lite"/>
    </source>
</evidence>
<dbReference type="Gene3D" id="3.30.230.10">
    <property type="match status" value="1"/>
</dbReference>
<organism evidence="6 7">
    <name type="scientific">Egicoccus halophilus</name>
    <dbReference type="NCBI Taxonomy" id="1670830"/>
    <lineage>
        <taxon>Bacteria</taxon>
        <taxon>Bacillati</taxon>
        <taxon>Actinomycetota</taxon>
        <taxon>Nitriliruptoria</taxon>
        <taxon>Egicoccales</taxon>
        <taxon>Egicoccaceae</taxon>
        <taxon>Egicoccus</taxon>
    </lineage>
</organism>
<reference evidence="6" key="2">
    <citation type="submission" date="2020-09" db="EMBL/GenBank/DDBJ databases">
        <authorList>
            <person name="Sun Q."/>
            <person name="Zhou Y."/>
        </authorList>
    </citation>
    <scope>NUCLEOTIDE SEQUENCE</scope>
    <source>
        <strain evidence="6">CGMCC 1.14988</strain>
    </source>
</reference>
<dbReference type="Proteomes" id="UP000650511">
    <property type="component" value="Unassembled WGS sequence"/>
</dbReference>
<dbReference type="InterPro" id="IPR027065">
    <property type="entry name" value="Lon_Prtase"/>
</dbReference>
<feature type="region of interest" description="Disordered" evidence="2">
    <location>
        <begin position="1"/>
        <end position="25"/>
    </location>
</feature>
<dbReference type="GO" id="GO:0006508">
    <property type="term" value="P:proteolysis"/>
    <property type="evidence" value="ECO:0007669"/>
    <property type="project" value="UniProtKB-KW"/>
</dbReference>
<dbReference type="GO" id="GO:0004176">
    <property type="term" value="F:ATP-dependent peptidase activity"/>
    <property type="evidence" value="ECO:0007669"/>
    <property type="project" value="UniProtKB-UniRule"/>
</dbReference>
<dbReference type="Pfam" id="PF05362">
    <property type="entry name" value="Lon_C"/>
    <property type="match status" value="1"/>
</dbReference>
<dbReference type="EC" id="3.4.21.53" evidence="1"/>
<dbReference type="Pfam" id="PF17820">
    <property type="entry name" value="PDZ_6"/>
    <property type="match status" value="1"/>
</dbReference>
<reference evidence="6" key="1">
    <citation type="journal article" date="2014" name="Int. J. Syst. Evol. Microbiol.">
        <title>Complete genome sequence of Corynebacterium casei LMG S-19264T (=DSM 44701T), isolated from a smear-ripened cheese.</title>
        <authorList>
            <consortium name="US DOE Joint Genome Institute (JGI-PGF)"/>
            <person name="Walter F."/>
            <person name="Albersmeier A."/>
            <person name="Kalinowski J."/>
            <person name="Ruckert C."/>
        </authorList>
    </citation>
    <scope>NUCLEOTIDE SEQUENCE</scope>
    <source>
        <strain evidence="6">CGMCC 1.14988</strain>
    </source>
</reference>
<accession>A0A8J3EQQ2</accession>
<evidence type="ECO:0000259" key="5">
    <source>
        <dbReference type="PROSITE" id="PS51786"/>
    </source>
</evidence>
<dbReference type="SMART" id="SM00228">
    <property type="entry name" value="PDZ"/>
    <property type="match status" value="1"/>
</dbReference>
<feature type="active site" evidence="1">
    <location>
        <position position="308"/>
    </location>
</feature>
<feature type="domain" description="PDZ" evidence="4">
    <location>
        <begin position="159"/>
        <end position="214"/>
    </location>
</feature>
<dbReference type="InterPro" id="IPR008269">
    <property type="entry name" value="Lon_proteolytic"/>
</dbReference>
<dbReference type="RefSeq" id="WP_165403771.1">
    <property type="nucleotide sequence ID" value="NZ_BMHA01000001.1"/>
</dbReference>
<dbReference type="SUPFAM" id="SSF50156">
    <property type="entry name" value="PDZ domain-like"/>
    <property type="match status" value="1"/>
</dbReference>
<keyword evidence="1" id="KW-0645">Protease</keyword>
<dbReference type="InterPro" id="IPR001478">
    <property type="entry name" value="PDZ"/>
</dbReference>
<protein>
    <recommendedName>
        <fullName evidence="1">endopeptidase La</fullName>
        <ecNumber evidence="1">3.4.21.53</ecNumber>
    </recommendedName>
</protein>
<dbReference type="GO" id="GO:0004252">
    <property type="term" value="F:serine-type endopeptidase activity"/>
    <property type="evidence" value="ECO:0007669"/>
    <property type="project" value="UniProtKB-UniRule"/>
</dbReference>
<dbReference type="EMBL" id="BMHA01000001">
    <property type="protein sequence ID" value="GGI02953.1"/>
    <property type="molecule type" value="Genomic_DNA"/>
</dbReference>
<keyword evidence="3" id="KW-1133">Transmembrane helix</keyword>
<keyword evidence="7" id="KW-1185">Reference proteome</keyword>
<evidence type="ECO:0000256" key="3">
    <source>
        <dbReference type="SAM" id="Phobius"/>
    </source>
</evidence>
<dbReference type="Gene3D" id="2.30.42.10">
    <property type="match status" value="1"/>
</dbReference>
<dbReference type="SUPFAM" id="SSF54211">
    <property type="entry name" value="Ribosomal protein S5 domain 2-like"/>
    <property type="match status" value="1"/>
</dbReference>
<name>A0A8J3EQQ2_9ACTN</name>
<proteinExistence type="inferred from homology"/>
<evidence type="ECO:0000313" key="7">
    <source>
        <dbReference type="Proteomes" id="UP000650511"/>
    </source>
</evidence>
<keyword evidence="3" id="KW-0812">Transmembrane</keyword>
<comment type="catalytic activity">
    <reaction evidence="1">
        <text>Hydrolysis of proteins in presence of ATP.</text>
        <dbReference type="EC" id="3.4.21.53"/>
    </reaction>
</comment>
<feature type="active site" evidence="1">
    <location>
        <position position="263"/>
    </location>
</feature>
<keyword evidence="3" id="KW-0472">Membrane</keyword>
<feature type="transmembrane region" description="Helical" evidence="3">
    <location>
        <begin position="35"/>
        <end position="55"/>
    </location>
</feature>
<dbReference type="GO" id="GO:0030163">
    <property type="term" value="P:protein catabolic process"/>
    <property type="evidence" value="ECO:0007669"/>
    <property type="project" value="InterPro"/>
</dbReference>
<feature type="compositionally biased region" description="Polar residues" evidence="2">
    <location>
        <begin position="1"/>
        <end position="10"/>
    </location>
</feature>
<keyword evidence="1" id="KW-0378">Hydrolase</keyword>
<dbReference type="InterPro" id="IPR041489">
    <property type="entry name" value="PDZ_6"/>
</dbReference>
<comment type="similarity">
    <text evidence="1">Belongs to the peptidase S16 family.</text>
</comment>
<comment type="caution">
    <text evidence="6">The sequence shown here is derived from an EMBL/GenBank/DDBJ whole genome shotgun (WGS) entry which is preliminary data.</text>
</comment>
<dbReference type="PANTHER" id="PTHR10046">
    <property type="entry name" value="ATP DEPENDENT LON PROTEASE FAMILY MEMBER"/>
    <property type="match status" value="1"/>
</dbReference>
<dbReference type="AlphaFoldDB" id="A0A8J3EQQ2"/>
<keyword evidence="1" id="KW-0720">Serine protease</keyword>
<dbReference type="InterPro" id="IPR036034">
    <property type="entry name" value="PDZ_sf"/>
</dbReference>
<dbReference type="GO" id="GO:0005524">
    <property type="term" value="F:ATP binding"/>
    <property type="evidence" value="ECO:0007669"/>
    <property type="project" value="InterPro"/>
</dbReference>
<evidence type="ECO:0000256" key="1">
    <source>
        <dbReference type="PROSITE-ProRule" id="PRU01122"/>
    </source>
</evidence>